<name>A0ABN7J262_9BASI</name>
<protein>
    <submittedName>
        <fullName evidence="2">Uncharacterized protein</fullName>
    </submittedName>
</protein>
<organism evidence="2 3">
    <name type="scientific">Tilletia caries</name>
    <name type="common">wheat bunt fungus</name>
    <dbReference type="NCBI Taxonomy" id="13290"/>
    <lineage>
        <taxon>Eukaryota</taxon>
        <taxon>Fungi</taxon>
        <taxon>Dikarya</taxon>
        <taxon>Basidiomycota</taxon>
        <taxon>Ustilaginomycotina</taxon>
        <taxon>Exobasidiomycetes</taxon>
        <taxon>Tilletiales</taxon>
        <taxon>Tilletiaceae</taxon>
        <taxon>Tilletia</taxon>
    </lineage>
</organism>
<gene>
    <name evidence="2" type="ORF">JKIAZH3_G9602</name>
</gene>
<evidence type="ECO:0000256" key="1">
    <source>
        <dbReference type="SAM" id="MobiDB-lite"/>
    </source>
</evidence>
<feature type="compositionally biased region" description="Polar residues" evidence="1">
    <location>
        <begin position="45"/>
        <end position="65"/>
    </location>
</feature>
<proteinExistence type="predicted"/>
<evidence type="ECO:0000313" key="2">
    <source>
        <dbReference type="EMBL" id="CAD6939798.1"/>
    </source>
</evidence>
<comment type="caution">
    <text evidence="2">The sequence shown here is derived from an EMBL/GenBank/DDBJ whole genome shotgun (WGS) entry which is preliminary data.</text>
</comment>
<evidence type="ECO:0000313" key="3">
    <source>
        <dbReference type="Proteomes" id="UP000836402"/>
    </source>
</evidence>
<dbReference type="Proteomes" id="UP000836402">
    <property type="component" value="Unassembled WGS sequence"/>
</dbReference>
<accession>A0ABN7J262</accession>
<keyword evidence="3" id="KW-1185">Reference proteome</keyword>
<sequence>MKAASILLKSVAFSARSTVRQSNHFAQRASWASTHPICHRRTCQRVPTNNFTTTAPSRASETSTPPEDPENDPGNILRRLAETPEAMASIMKLMTVIKEEGGIDIGQAVREDGSVDPNAMGKRPSMFEMARMMMNGKIRDAVKEVHAELMKAGIELTPERVSAILQADELIRGLKK</sequence>
<feature type="region of interest" description="Disordered" evidence="1">
    <location>
        <begin position="44"/>
        <end position="74"/>
    </location>
</feature>
<dbReference type="EMBL" id="CAJHJG010004268">
    <property type="protein sequence ID" value="CAD6939798.1"/>
    <property type="molecule type" value="Genomic_DNA"/>
</dbReference>
<reference evidence="2" key="1">
    <citation type="submission" date="2020-10" db="EMBL/GenBank/DDBJ databases">
        <authorList>
            <person name="Sedaghatjoo S."/>
        </authorList>
    </citation>
    <scope>NUCLEOTIDE SEQUENCE</scope>
    <source>
        <strain evidence="2">AZH3</strain>
    </source>
</reference>